<dbReference type="Proteomes" id="UP000233551">
    <property type="component" value="Unassembled WGS sequence"/>
</dbReference>
<dbReference type="AlphaFoldDB" id="A0A2I0J556"/>
<organism evidence="1 2">
    <name type="scientific">Punica granatum</name>
    <name type="common">Pomegranate</name>
    <dbReference type="NCBI Taxonomy" id="22663"/>
    <lineage>
        <taxon>Eukaryota</taxon>
        <taxon>Viridiplantae</taxon>
        <taxon>Streptophyta</taxon>
        <taxon>Embryophyta</taxon>
        <taxon>Tracheophyta</taxon>
        <taxon>Spermatophyta</taxon>
        <taxon>Magnoliopsida</taxon>
        <taxon>eudicotyledons</taxon>
        <taxon>Gunneridae</taxon>
        <taxon>Pentapetalae</taxon>
        <taxon>rosids</taxon>
        <taxon>malvids</taxon>
        <taxon>Myrtales</taxon>
        <taxon>Lythraceae</taxon>
        <taxon>Punica</taxon>
    </lineage>
</organism>
<proteinExistence type="predicted"/>
<protein>
    <submittedName>
        <fullName evidence="1">Uncharacterized protein</fullName>
    </submittedName>
</protein>
<comment type="caution">
    <text evidence="1">The sequence shown here is derived from an EMBL/GenBank/DDBJ whole genome shotgun (WGS) entry which is preliminary data.</text>
</comment>
<evidence type="ECO:0000313" key="2">
    <source>
        <dbReference type="Proteomes" id="UP000233551"/>
    </source>
</evidence>
<gene>
    <name evidence="1" type="ORF">CRG98_028222</name>
</gene>
<accession>A0A2I0J556</accession>
<dbReference type="STRING" id="22663.A0A2I0J556"/>
<evidence type="ECO:0000313" key="1">
    <source>
        <dbReference type="EMBL" id="PKI51361.1"/>
    </source>
</evidence>
<keyword evidence="2" id="KW-1185">Reference proteome</keyword>
<dbReference type="EMBL" id="PGOL01002010">
    <property type="protein sequence ID" value="PKI51361.1"/>
    <property type="molecule type" value="Genomic_DNA"/>
</dbReference>
<dbReference type="Pfam" id="PF08284">
    <property type="entry name" value="RVP_2"/>
    <property type="match status" value="1"/>
</dbReference>
<sequence>MAIVATCASLEHEQCTGIVNVSEGYGLLDHDRESVHAMMGRVMGMAVGRVYAMTRQDAQASNAVVTDCQVEVDRRDLHADLVELEMGDFDVILDMDRISASPVMISGLKATRMLRKGYQGFSASIRDVDQVEPTIQDIPVVCELPDVFLEDLHGLPHDREVESSD</sequence>
<reference evidence="1 2" key="1">
    <citation type="submission" date="2017-11" db="EMBL/GenBank/DDBJ databases">
        <title>De-novo sequencing of pomegranate (Punica granatum L.) genome.</title>
        <authorList>
            <person name="Akparov Z."/>
            <person name="Amiraslanov A."/>
            <person name="Hajiyeva S."/>
            <person name="Abbasov M."/>
            <person name="Kaur K."/>
            <person name="Hamwieh A."/>
            <person name="Solovyev V."/>
            <person name="Salamov A."/>
            <person name="Braich B."/>
            <person name="Kosarev P."/>
            <person name="Mahmoud A."/>
            <person name="Hajiyev E."/>
            <person name="Babayeva S."/>
            <person name="Izzatullayeva V."/>
            <person name="Mammadov A."/>
            <person name="Mammadov A."/>
            <person name="Sharifova S."/>
            <person name="Ojaghi J."/>
            <person name="Eynullazada K."/>
            <person name="Bayramov B."/>
            <person name="Abdulazimova A."/>
            <person name="Shahmuradov I."/>
        </authorList>
    </citation>
    <scope>NUCLEOTIDE SEQUENCE [LARGE SCALE GENOMIC DNA]</scope>
    <source>
        <strain evidence="2">cv. AG2017</strain>
        <tissue evidence="1">Leaf</tissue>
    </source>
</reference>
<name>A0A2I0J556_PUNGR</name>